<dbReference type="AlphaFoldDB" id="B0EMI6"/>
<dbReference type="OrthoDB" id="29117at2759"/>
<name>B0EMI6_ENTDS</name>
<evidence type="ECO:0000313" key="3">
    <source>
        <dbReference type="Proteomes" id="UP000008076"/>
    </source>
</evidence>
<dbReference type="VEuPathDB" id="AmoebaDB:EDI_306000"/>
<evidence type="ECO:0000256" key="1">
    <source>
        <dbReference type="SAM" id="MobiDB-lite"/>
    </source>
</evidence>
<dbReference type="RefSeq" id="XP_001739361.1">
    <property type="nucleotide sequence ID" value="XM_001739309.1"/>
</dbReference>
<accession>B0EMI6</accession>
<protein>
    <submittedName>
        <fullName evidence="2">Uncharacterized protein</fullName>
    </submittedName>
</protein>
<dbReference type="OMA" id="MKEERFG"/>
<organism evidence="3">
    <name type="scientific">Entamoeba dispar (strain ATCC PRA-260 / SAW760)</name>
    <dbReference type="NCBI Taxonomy" id="370354"/>
    <lineage>
        <taxon>Eukaryota</taxon>
        <taxon>Amoebozoa</taxon>
        <taxon>Evosea</taxon>
        <taxon>Archamoebae</taxon>
        <taxon>Mastigamoebida</taxon>
        <taxon>Entamoebidae</taxon>
        <taxon>Entamoeba</taxon>
    </lineage>
</organism>
<sequence length="383" mass="43901">MEPTRVIAIDYLNEYDLGKFMEKYSHSSQDKQPLSQHPYTNTLSTFLGNSPFSTQAEPRRDGGNEPEKIIADPFKVKGPGLIQMHCNNCQFRHSSQHNAKISEEPIQKMKEERFGIVQALSDCYRIRKDKVQLSQQDTTDFDQDTIISSQELKEREEVQPVKGVNTVPRKTTQLVLQKKPSIIVSIPSRKTIESSLIHTKTDCIPMSRENSSKSFLTKQQQSSSLVSCKTNSYPIVQPVLKHQHTMVVPTKRLSFGDIDDEVLTEVPQKDNFAISPTPIVENLPDLSDIEFEEKQIHETKPRKNKYQQRQRISEIKKQGNTYPTTYQFIKPRISETIQLSETSLYHVRSSSTQSNCYSLPTKVHLNLNCDMKEDPDVYIPPSI</sequence>
<dbReference type="EMBL" id="DS550005">
    <property type="protein sequence ID" value="EDR24232.1"/>
    <property type="molecule type" value="Genomic_DNA"/>
</dbReference>
<feature type="region of interest" description="Disordered" evidence="1">
    <location>
        <begin position="28"/>
        <end position="68"/>
    </location>
</feature>
<dbReference type="Proteomes" id="UP000008076">
    <property type="component" value="Unassembled WGS sequence"/>
</dbReference>
<dbReference type="KEGG" id="edi:EDI_306000"/>
<feature type="compositionally biased region" description="Basic and acidic residues" evidence="1">
    <location>
        <begin position="57"/>
        <end position="68"/>
    </location>
</feature>
<feature type="compositionally biased region" description="Polar residues" evidence="1">
    <location>
        <begin position="30"/>
        <end position="56"/>
    </location>
</feature>
<reference evidence="3" key="1">
    <citation type="submission" date="2007-12" db="EMBL/GenBank/DDBJ databases">
        <title>Annotation of Entamoeba dispar SAW760.</title>
        <authorList>
            <person name="Lorenzi H."/>
            <person name="Inman J."/>
            <person name="Schobel S."/>
            <person name="Amedeo P."/>
            <person name="Caler E."/>
        </authorList>
    </citation>
    <scope>NUCLEOTIDE SEQUENCE [LARGE SCALE GENOMIC DNA]</scope>
    <source>
        <strain evidence="3">ATCC PRA-260 / SAW760</strain>
    </source>
</reference>
<dbReference type="GeneID" id="5884501"/>
<proteinExistence type="predicted"/>
<keyword evidence="3" id="KW-1185">Reference proteome</keyword>
<dbReference type="eggNOG" id="ENOG502R8P1">
    <property type="taxonomic scope" value="Eukaryota"/>
</dbReference>
<evidence type="ECO:0000313" key="2">
    <source>
        <dbReference type="EMBL" id="EDR24232.1"/>
    </source>
</evidence>
<gene>
    <name evidence="2" type="ORF">EDI_306000</name>
</gene>